<sequence length="43" mass="4895">MGDFHPALFNLCVVFNNKFNFIKIVLEINKIIPAVFVGKVTDK</sequence>
<dbReference type="EMBL" id="BAER01000133">
    <property type="protein sequence ID" value="GAC35385.1"/>
    <property type="molecule type" value="Genomic_DNA"/>
</dbReference>
<organism evidence="1 2">
    <name type="scientific">Paraglaciecola polaris LMG 21857</name>
    <dbReference type="NCBI Taxonomy" id="1129793"/>
    <lineage>
        <taxon>Bacteria</taxon>
        <taxon>Pseudomonadati</taxon>
        <taxon>Pseudomonadota</taxon>
        <taxon>Gammaproteobacteria</taxon>
        <taxon>Alteromonadales</taxon>
        <taxon>Alteromonadaceae</taxon>
        <taxon>Paraglaciecola</taxon>
    </lineage>
</organism>
<protein>
    <submittedName>
        <fullName evidence="1">Uncharacterized protein</fullName>
    </submittedName>
</protein>
<accession>K7AJH9</accession>
<dbReference type="AlphaFoldDB" id="K7AJH9"/>
<gene>
    <name evidence="1" type="ORF">GPLA_4508</name>
</gene>
<proteinExistence type="predicted"/>
<evidence type="ECO:0000313" key="1">
    <source>
        <dbReference type="EMBL" id="GAC35385.1"/>
    </source>
</evidence>
<dbReference type="Proteomes" id="UP000006322">
    <property type="component" value="Unassembled WGS sequence"/>
</dbReference>
<keyword evidence="2" id="KW-1185">Reference proteome</keyword>
<name>K7AJH9_9ALTE</name>
<evidence type="ECO:0000313" key="2">
    <source>
        <dbReference type="Proteomes" id="UP000006322"/>
    </source>
</evidence>
<reference evidence="2" key="1">
    <citation type="journal article" date="2014" name="Environ. Microbiol.">
        <title>Comparative genomics of the marine bacterial genus Glaciecola reveals the high degree of genomic diversity and genomic characteristic for cold adaptation.</title>
        <authorList>
            <person name="Qin Q.L."/>
            <person name="Xie B.B."/>
            <person name="Yu Y."/>
            <person name="Shu Y.L."/>
            <person name="Rong J.C."/>
            <person name="Zhang Y.J."/>
            <person name="Zhao D.L."/>
            <person name="Chen X.L."/>
            <person name="Zhang X.Y."/>
            <person name="Chen B."/>
            <person name="Zhou B.C."/>
            <person name="Zhang Y.Z."/>
        </authorList>
    </citation>
    <scope>NUCLEOTIDE SEQUENCE [LARGE SCALE GENOMIC DNA]</scope>
    <source>
        <strain evidence="2">LMG 21857</strain>
    </source>
</reference>
<comment type="caution">
    <text evidence="1">The sequence shown here is derived from an EMBL/GenBank/DDBJ whole genome shotgun (WGS) entry which is preliminary data.</text>
</comment>